<evidence type="ECO:0000313" key="3">
    <source>
        <dbReference type="Proteomes" id="UP001177744"/>
    </source>
</evidence>
<accession>A0AA40HD83</accession>
<dbReference type="AlphaFoldDB" id="A0AA40HD83"/>
<protein>
    <submittedName>
        <fullName evidence="2">Uncharacterized protein</fullName>
    </submittedName>
</protein>
<evidence type="ECO:0000256" key="1">
    <source>
        <dbReference type="SAM" id="MobiDB-lite"/>
    </source>
</evidence>
<organism evidence="2 3">
    <name type="scientific">Cnephaeus nilssonii</name>
    <name type="common">Northern bat</name>
    <name type="synonym">Eptesicus nilssonii</name>
    <dbReference type="NCBI Taxonomy" id="3371016"/>
    <lineage>
        <taxon>Eukaryota</taxon>
        <taxon>Metazoa</taxon>
        <taxon>Chordata</taxon>
        <taxon>Craniata</taxon>
        <taxon>Vertebrata</taxon>
        <taxon>Euteleostomi</taxon>
        <taxon>Mammalia</taxon>
        <taxon>Eutheria</taxon>
        <taxon>Laurasiatheria</taxon>
        <taxon>Chiroptera</taxon>
        <taxon>Yangochiroptera</taxon>
        <taxon>Vespertilionidae</taxon>
        <taxon>Cnephaeus</taxon>
    </lineage>
</organism>
<feature type="region of interest" description="Disordered" evidence="1">
    <location>
        <begin position="185"/>
        <end position="218"/>
    </location>
</feature>
<sequence length="241" mass="26919">MGAEEAKNLGQFPDMGEPIVVPFALGIGLKVLAAPWWGRNCKIPTEQKLEPELGSECCFTEGRQTLGWCSWTRAVVGKLRLASHMRLFGPLTSQPGAEKLSPLSDFKSSNGGQSVVLFVNCHQRGRERDRELETSMREKHRSAASCTPPSGDVPATKVEESRTRNMPWRWPWSRVCASWRDTGPMYQEERSEESNLAEDMVSGRGSGPGRGGGCSPLLWTPLPGRRLWERRRASRHTSRRA</sequence>
<dbReference type="EMBL" id="JAULJE010000023">
    <property type="protein sequence ID" value="KAK1328565.1"/>
    <property type="molecule type" value="Genomic_DNA"/>
</dbReference>
<name>A0AA40HD83_CNENI</name>
<feature type="region of interest" description="Disordered" evidence="1">
    <location>
        <begin position="127"/>
        <end position="160"/>
    </location>
</feature>
<comment type="caution">
    <text evidence="2">The sequence shown here is derived from an EMBL/GenBank/DDBJ whole genome shotgun (WGS) entry which is preliminary data.</text>
</comment>
<reference evidence="2" key="1">
    <citation type="submission" date="2023-06" db="EMBL/GenBank/DDBJ databases">
        <title>Reference genome for the Northern bat (Eptesicus nilssonii), a most northern bat species.</title>
        <authorList>
            <person name="Laine V.N."/>
            <person name="Pulliainen A.T."/>
            <person name="Lilley T.M."/>
        </authorList>
    </citation>
    <scope>NUCLEOTIDE SEQUENCE</scope>
    <source>
        <strain evidence="2">BLF_Eptnil</strain>
        <tissue evidence="2">Kidney</tissue>
    </source>
</reference>
<keyword evidence="3" id="KW-1185">Reference proteome</keyword>
<proteinExistence type="predicted"/>
<feature type="compositionally biased region" description="Basic and acidic residues" evidence="1">
    <location>
        <begin position="127"/>
        <end position="137"/>
    </location>
</feature>
<gene>
    <name evidence="2" type="ORF">QTO34_012138</name>
</gene>
<feature type="compositionally biased region" description="Gly residues" evidence="1">
    <location>
        <begin position="204"/>
        <end position="214"/>
    </location>
</feature>
<evidence type="ECO:0000313" key="2">
    <source>
        <dbReference type="EMBL" id="KAK1328565.1"/>
    </source>
</evidence>
<dbReference type="Proteomes" id="UP001177744">
    <property type="component" value="Unassembled WGS sequence"/>
</dbReference>